<organism evidence="1 2">
    <name type="scientific">Halteria grandinella</name>
    <dbReference type="NCBI Taxonomy" id="5974"/>
    <lineage>
        <taxon>Eukaryota</taxon>
        <taxon>Sar</taxon>
        <taxon>Alveolata</taxon>
        <taxon>Ciliophora</taxon>
        <taxon>Intramacronucleata</taxon>
        <taxon>Spirotrichea</taxon>
        <taxon>Stichotrichia</taxon>
        <taxon>Sporadotrichida</taxon>
        <taxon>Halteriidae</taxon>
        <taxon>Halteria</taxon>
    </lineage>
</organism>
<name>A0A8J8P604_HALGN</name>
<dbReference type="EMBL" id="RRYP01000324">
    <property type="protein sequence ID" value="TNV87598.1"/>
    <property type="molecule type" value="Genomic_DNA"/>
</dbReference>
<dbReference type="Proteomes" id="UP000785679">
    <property type="component" value="Unassembled WGS sequence"/>
</dbReference>
<accession>A0A8J8P604</accession>
<comment type="caution">
    <text evidence="1">The sequence shown here is derived from an EMBL/GenBank/DDBJ whole genome shotgun (WGS) entry which is preliminary data.</text>
</comment>
<evidence type="ECO:0000313" key="1">
    <source>
        <dbReference type="EMBL" id="TNV87598.1"/>
    </source>
</evidence>
<reference evidence="1" key="1">
    <citation type="submission" date="2019-06" db="EMBL/GenBank/DDBJ databases">
        <authorList>
            <person name="Zheng W."/>
        </authorList>
    </citation>
    <scope>NUCLEOTIDE SEQUENCE</scope>
    <source>
        <strain evidence="1">QDHG01</strain>
    </source>
</reference>
<gene>
    <name evidence="1" type="ORF">FGO68_gene6441</name>
</gene>
<dbReference type="AlphaFoldDB" id="A0A8J8P604"/>
<evidence type="ECO:0000313" key="2">
    <source>
        <dbReference type="Proteomes" id="UP000785679"/>
    </source>
</evidence>
<keyword evidence="2" id="KW-1185">Reference proteome</keyword>
<proteinExistence type="predicted"/>
<sequence length="111" mass="12473">MAGEQLVLITNKFHTLAMQALQQGKFDFCNRLIDERNLTQFVCILLSRQITIYPPGTEQQYQHAAASLLANGQGGVMPFAQREVVQRVTLSPRQHMLQQRATTMASSNGRL</sequence>
<protein>
    <submittedName>
        <fullName evidence="1">Uncharacterized protein</fullName>
    </submittedName>
</protein>